<dbReference type="GeneID" id="105848859"/>
<accession>A0ABM4BKZ9</accession>
<dbReference type="Gene3D" id="3.30.420.80">
    <property type="entry name" value="Ribosomal protein S11"/>
    <property type="match status" value="1"/>
</dbReference>
<evidence type="ECO:0000256" key="5">
    <source>
        <dbReference type="ARBA" id="ARBA00023274"/>
    </source>
</evidence>
<dbReference type="InterPro" id="IPR005484">
    <property type="entry name" value="Ribosomal_uL18_bac/plant/anim"/>
</dbReference>
<evidence type="ECO:0000256" key="1">
    <source>
        <dbReference type="ARBA" id="ARBA00004173"/>
    </source>
</evidence>
<comment type="similarity">
    <text evidence="2">Belongs to the universal ribosomal protein uL18 family.</text>
</comment>
<dbReference type="Proteomes" id="UP001652625">
    <property type="component" value="Chromosome 03"/>
</dbReference>
<protein>
    <submittedName>
        <fullName evidence="7">Large ribosomal subunit protein uL18m</fullName>
    </submittedName>
</protein>
<dbReference type="CDD" id="cd00432">
    <property type="entry name" value="Ribosomal_L18_L5e"/>
    <property type="match status" value="1"/>
</dbReference>
<evidence type="ECO:0000313" key="6">
    <source>
        <dbReference type="Proteomes" id="UP001652625"/>
    </source>
</evidence>
<dbReference type="InterPro" id="IPR057268">
    <property type="entry name" value="Ribosomal_L18"/>
</dbReference>
<evidence type="ECO:0000256" key="3">
    <source>
        <dbReference type="ARBA" id="ARBA00022980"/>
    </source>
</evidence>
<proteinExistence type="inferred from homology"/>
<evidence type="ECO:0000256" key="4">
    <source>
        <dbReference type="ARBA" id="ARBA00023128"/>
    </source>
</evidence>
<dbReference type="PANTHER" id="PTHR12899">
    <property type="entry name" value="39S RIBOSOMAL PROTEIN L18, MITOCHONDRIAL"/>
    <property type="match status" value="1"/>
</dbReference>
<evidence type="ECO:0000313" key="7">
    <source>
        <dbReference type="RefSeq" id="XP_065649737.1"/>
    </source>
</evidence>
<dbReference type="PANTHER" id="PTHR12899:SF3">
    <property type="entry name" value="LARGE RIBOSOMAL SUBUNIT PROTEIN UL18M"/>
    <property type="match status" value="1"/>
</dbReference>
<organism evidence="6 7">
    <name type="scientific">Hydra vulgaris</name>
    <name type="common">Hydra</name>
    <name type="synonym">Hydra attenuata</name>
    <dbReference type="NCBI Taxonomy" id="6087"/>
    <lineage>
        <taxon>Eukaryota</taxon>
        <taxon>Metazoa</taxon>
        <taxon>Cnidaria</taxon>
        <taxon>Hydrozoa</taxon>
        <taxon>Hydroidolina</taxon>
        <taxon>Anthoathecata</taxon>
        <taxon>Aplanulata</taxon>
        <taxon>Hydridae</taxon>
        <taxon>Hydra</taxon>
    </lineage>
</organism>
<dbReference type="InterPro" id="IPR036967">
    <property type="entry name" value="Ribosomal_uS11_sf"/>
</dbReference>
<reference evidence="7" key="1">
    <citation type="submission" date="2025-08" db="UniProtKB">
        <authorList>
            <consortium name="RefSeq"/>
        </authorList>
    </citation>
    <scope>IDENTIFICATION</scope>
</reference>
<dbReference type="SUPFAM" id="SSF53137">
    <property type="entry name" value="Translational machinery components"/>
    <property type="match status" value="1"/>
</dbReference>
<keyword evidence="3" id="KW-0689">Ribosomal protein</keyword>
<gene>
    <name evidence="7" type="primary">LOC105848859</name>
</gene>
<evidence type="ECO:0000256" key="2">
    <source>
        <dbReference type="ARBA" id="ARBA00007116"/>
    </source>
</evidence>
<name>A0ABM4BKZ9_HYDVU</name>
<keyword evidence="5" id="KW-0687">Ribonucleoprotein</keyword>
<keyword evidence="6" id="KW-1185">Reference proteome</keyword>
<comment type="subcellular location">
    <subcellularLocation>
        <location evidence="1">Mitochondrion</location>
    </subcellularLocation>
</comment>
<sequence length="245" mass="28127">MLLVEKLVHNISLGISFRSLNTSALVCGINKYTTPTRDFIVNNDILKEIINSKKEIIGLKEKEKLEVVYTNKNPRHMELMGFNKPSGFSTLYDHRNFYNKLNLEITNRHTNAFVENINGEILCYASTCEPYIRARLHNTTDVMAVVNVARILAERCKQTGIIRVLWRTRLDRTTEKIREFEGILINNGIILSEPATKVLQGPSQTLPPARPKRVIPRIMNNSQRRKGTIYRKDKKGFINEVCLDG</sequence>
<keyword evidence="4" id="KW-0496">Mitochondrion</keyword>
<dbReference type="RefSeq" id="XP_065649737.1">
    <property type="nucleotide sequence ID" value="XM_065793665.1"/>
</dbReference>